<name>A0ABC9DGI6_9POAL</name>
<feature type="repeat" description="ANK" evidence="1">
    <location>
        <begin position="120"/>
        <end position="141"/>
    </location>
</feature>
<dbReference type="Gene3D" id="1.25.40.20">
    <property type="entry name" value="Ankyrin repeat-containing domain"/>
    <property type="match status" value="2"/>
</dbReference>
<accession>A0ABC9DGI6</accession>
<sequence>MEPSNHDKKGNDQRVHDLAVVRRPELLRAASSGQLQLLVEFLSKEDGASSAAAAALAREVAICLEEAQAQLAPTLYPSAATEGASALHVVAASGDRPGYLEVARTICQKAGQLLLAGDSNGDTPLHYAVRAGNADMASLLVGQADGSDDQRKAMVRMQNKRGETALHEAVRFGRTTGLRMVNALMAVDRELARVVARDGTSVLYLAISLHYNRIARELIRQDKELAFSGPLGQNALHPAVLHSKSEVFLTLTIESIALCLSAIS</sequence>
<keyword evidence="3" id="KW-1185">Reference proteome</keyword>
<dbReference type="InterPro" id="IPR002110">
    <property type="entry name" value="Ankyrin_rpt"/>
</dbReference>
<dbReference type="PANTHER" id="PTHR24121:SF21">
    <property type="entry name" value="ANKYRIN REPEAT FAMILY PROTEIN"/>
    <property type="match status" value="1"/>
</dbReference>
<dbReference type="SMART" id="SM00248">
    <property type="entry name" value="ANK"/>
    <property type="match status" value="4"/>
</dbReference>
<dbReference type="EMBL" id="OZ075143">
    <property type="protein sequence ID" value="CAL5038649.1"/>
    <property type="molecule type" value="Genomic_DNA"/>
</dbReference>
<proteinExistence type="predicted"/>
<dbReference type="AlphaFoldDB" id="A0ABC9DGI6"/>
<reference evidence="2 3" key="2">
    <citation type="submission" date="2024-10" db="EMBL/GenBank/DDBJ databases">
        <authorList>
            <person name="Ryan C."/>
        </authorList>
    </citation>
    <scope>NUCLEOTIDE SEQUENCE [LARGE SCALE GENOMIC DNA]</scope>
</reference>
<dbReference type="InterPro" id="IPR036770">
    <property type="entry name" value="Ankyrin_rpt-contain_sf"/>
</dbReference>
<dbReference type="SUPFAM" id="SSF48403">
    <property type="entry name" value="Ankyrin repeat"/>
    <property type="match status" value="1"/>
</dbReference>
<dbReference type="PROSITE" id="PS50088">
    <property type="entry name" value="ANK_REPEAT"/>
    <property type="match status" value="1"/>
</dbReference>
<gene>
    <name evidence="2" type="ORF">URODEC1_LOCUS85095</name>
</gene>
<evidence type="ECO:0000313" key="3">
    <source>
        <dbReference type="Proteomes" id="UP001497457"/>
    </source>
</evidence>
<keyword evidence="1" id="KW-0040">ANK repeat</keyword>
<organism evidence="2 3">
    <name type="scientific">Urochloa decumbens</name>
    <dbReference type="NCBI Taxonomy" id="240449"/>
    <lineage>
        <taxon>Eukaryota</taxon>
        <taxon>Viridiplantae</taxon>
        <taxon>Streptophyta</taxon>
        <taxon>Embryophyta</taxon>
        <taxon>Tracheophyta</taxon>
        <taxon>Spermatophyta</taxon>
        <taxon>Magnoliopsida</taxon>
        <taxon>Liliopsida</taxon>
        <taxon>Poales</taxon>
        <taxon>Poaceae</taxon>
        <taxon>PACMAD clade</taxon>
        <taxon>Panicoideae</taxon>
        <taxon>Panicodae</taxon>
        <taxon>Paniceae</taxon>
        <taxon>Melinidinae</taxon>
        <taxon>Urochloa</taxon>
    </lineage>
</organism>
<dbReference type="PROSITE" id="PS50297">
    <property type="entry name" value="ANK_REP_REGION"/>
    <property type="match status" value="1"/>
</dbReference>
<dbReference type="Proteomes" id="UP001497457">
    <property type="component" value="Chromosome 33rd"/>
</dbReference>
<protein>
    <submittedName>
        <fullName evidence="2">Uncharacterized protein</fullName>
    </submittedName>
</protein>
<dbReference type="PANTHER" id="PTHR24121">
    <property type="entry name" value="NO MECHANORECEPTOR POTENTIAL C, ISOFORM D-RELATED"/>
    <property type="match status" value="1"/>
</dbReference>
<evidence type="ECO:0000313" key="2">
    <source>
        <dbReference type="EMBL" id="CAL5038649.1"/>
    </source>
</evidence>
<dbReference type="Pfam" id="PF12796">
    <property type="entry name" value="Ank_2"/>
    <property type="match status" value="1"/>
</dbReference>
<reference evidence="3" key="1">
    <citation type="submission" date="2024-06" db="EMBL/GenBank/DDBJ databases">
        <authorList>
            <person name="Ryan C."/>
        </authorList>
    </citation>
    <scope>NUCLEOTIDE SEQUENCE [LARGE SCALE GENOMIC DNA]</scope>
</reference>
<evidence type="ECO:0000256" key="1">
    <source>
        <dbReference type="PROSITE-ProRule" id="PRU00023"/>
    </source>
</evidence>